<evidence type="ECO:0000259" key="7">
    <source>
        <dbReference type="PROSITE" id="PS51158"/>
    </source>
</evidence>
<dbReference type="GO" id="GO:1903013">
    <property type="term" value="P:response to differentiation-inducing factor 1"/>
    <property type="evidence" value="ECO:0007669"/>
    <property type="project" value="TreeGrafter"/>
</dbReference>
<feature type="domain" description="Alpha-type protein kinase" evidence="7">
    <location>
        <begin position="111"/>
        <end position="420"/>
    </location>
</feature>
<name>A0A7S2RAN3_9STRA</name>
<gene>
    <name evidence="8" type="ORF">QSP1433_LOCUS1418</name>
    <name evidence="9" type="ORF">QSP1433_LOCUS1419</name>
</gene>
<proteinExistence type="predicted"/>
<keyword evidence="2" id="KW-0808">Transferase</keyword>
<dbReference type="GO" id="GO:0005524">
    <property type="term" value="F:ATP binding"/>
    <property type="evidence" value="ECO:0007669"/>
    <property type="project" value="UniProtKB-KW"/>
</dbReference>
<dbReference type="InterPro" id="IPR004166">
    <property type="entry name" value="a-kinase_dom"/>
</dbReference>
<dbReference type="SMART" id="SM00811">
    <property type="entry name" value="Alpha_kinase"/>
    <property type="match status" value="1"/>
</dbReference>
<dbReference type="EMBL" id="HBHK01002439">
    <property type="protein sequence ID" value="CAD9665606.1"/>
    <property type="molecule type" value="Transcribed_RNA"/>
</dbReference>
<evidence type="ECO:0000313" key="9">
    <source>
        <dbReference type="EMBL" id="CAD9665606.1"/>
    </source>
</evidence>
<dbReference type="PANTHER" id="PTHR45992">
    <property type="entry name" value="EUKARYOTIC ELONGATION FACTOR 2 KINASE-RELATED"/>
    <property type="match status" value="1"/>
</dbReference>
<evidence type="ECO:0000256" key="1">
    <source>
        <dbReference type="ARBA" id="ARBA00022527"/>
    </source>
</evidence>
<dbReference type="Gene3D" id="3.20.200.10">
    <property type="entry name" value="MHCK/EF2 kinase"/>
    <property type="match status" value="1"/>
</dbReference>
<dbReference type="InterPro" id="IPR051852">
    <property type="entry name" value="Alpha-type_PK"/>
</dbReference>
<organism evidence="9">
    <name type="scientific">Mucochytrium quahogii</name>
    <dbReference type="NCBI Taxonomy" id="96639"/>
    <lineage>
        <taxon>Eukaryota</taxon>
        <taxon>Sar</taxon>
        <taxon>Stramenopiles</taxon>
        <taxon>Bigyra</taxon>
        <taxon>Labyrinthulomycetes</taxon>
        <taxon>Thraustochytrida</taxon>
        <taxon>Thraustochytriidae</taxon>
        <taxon>Mucochytrium</taxon>
    </lineage>
</organism>
<dbReference type="InterPro" id="IPR011009">
    <property type="entry name" value="Kinase-like_dom_sf"/>
</dbReference>
<sequence>MFGTVERTTENGFRSLSKGSHVKSSVKNGQFDYWKREHDLEKFYHIHASKVSKGASQGQGRDIKAKKSVSVPKRKVSERWKKLAKECFKRSDPFEDLTTPDVETIQALEHVYDPKTSKWYRRPCLCRIQFGHEYGKGAMRVCYAMKMVSSAGVNNTFKQMSDDYRYLTGETVLFKGETGGCFRESLGLPSDGTPVSTLEALKRLSLTDSSDVMGKASECLEEENMLEFHSELMKGTAVSQRFQAAWAHSSINYMAKTYSKSLSDQEMLALFKRDTKMQEVCKLLAQMYNTHDPLPPKPVDMLHCGILELQGVPDQKFIEFESFVEGDFHKWNTNAGWIDEQTIRHTPQAFSFFTFRYTEGTLVVVDVQGINDLYTDPQICTIDGRDFGRGNVGLQGMARFLNAFRYDCNPIVQYMGLAPFLLCPGEQSPPTEAELERFRKGMEYLQSSVWKSRAAATSIENLDSQGSAESPNAIVNDGLETLEPPSTGENIPRKVTAEALVHRELAGLHRDEDPMVLSHRVCSAEQAIDFHLWLAALGGCRKSMRDCAKRCEALSNDMWARKWWILCSSVGSREASIRVAENYVYTGKTRFAKIYYKKALTQHEGRSEAERVAFGLLTDADIQKRLEALTC</sequence>
<dbReference type="Pfam" id="PF02816">
    <property type="entry name" value="Alpha_kinase"/>
    <property type="match status" value="1"/>
</dbReference>
<evidence type="ECO:0000313" key="8">
    <source>
        <dbReference type="EMBL" id="CAD9665604.1"/>
    </source>
</evidence>
<dbReference type="AlphaFoldDB" id="A0A7S2RAN3"/>
<dbReference type="GO" id="GO:0004674">
    <property type="term" value="F:protein serine/threonine kinase activity"/>
    <property type="evidence" value="ECO:0007669"/>
    <property type="project" value="UniProtKB-KW"/>
</dbReference>
<keyword evidence="3" id="KW-0547">Nucleotide-binding</keyword>
<dbReference type="EMBL" id="HBHK01002438">
    <property type="protein sequence ID" value="CAD9665604.1"/>
    <property type="molecule type" value="Transcribed_RNA"/>
</dbReference>
<feature type="compositionally biased region" description="Polar residues" evidence="6">
    <location>
        <begin position="10"/>
        <end position="20"/>
    </location>
</feature>
<protein>
    <recommendedName>
        <fullName evidence="7">Alpha-type protein kinase domain-containing protein</fullName>
    </recommendedName>
</protein>
<dbReference type="GO" id="GO:0031037">
    <property type="term" value="P:myosin II filament disassembly"/>
    <property type="evidence" value="ECO:0007669"/>
    <property type="project" value="TreeGrafter"/>
</dbReference>
<feature type="region of interest" description="Disordered" evidence="6">
    <location>
        <begin position="1"/>
        <end position="20"/>
    </location>
</feature>
<dbReference type="Gene3D" id="3.30.200.20">
    <property type="entry name" value="Phosphorylase Kinase, domain 1"/>
    <property type="match status" value="2"/>
</dbReference>
<keyword evidence="4" id="KW-0418">Kinase</keyword>
<keyword evidence="1" id="KW-0723">Serine/threonine-protein kinase</keyword>
<dbReference type="PANTHER" id="PTHR45992:SF2">
    <property type="entry name" value="EUKARYOTIC ELONGATION FACTOR 2 KINASE"/>
    <property type="match status" value="1"/>
</dbReference>
<dbReference type="SUPFAM" id="SSF56112">
    <property type="entry name" value="Protein kinase-like (PK-like)"/>
    <property type="match status" value="1"/>
</dbReference>
<keyword evidence="5" id="KW-0067">ATP-binding</keyword>
<reference evidence="9" key="1">
    <citation type="submission" date="2021-01" db="EMBL/GenBank/DDBJ databases">
        <authorList>
            <person name="Corre E."/>
            <person name="Pelletier E."/>
            <person name="Niang G."/>
            <person name="Scheremetjew M."/>
            <person name="Finn R."/>
            <person name="Kale V."/>
            <person name="Holt S."/>
            <person name="Cochrane G."/>
            <person name="Meng A."/>
            <person name="Brown T."/>
            <person name="Cohen L."/>
        </authorList>
    </citation>
    <scope>NUCLEOTIDE SEQUENCE</scope>
    <source>
        <strain evidence="9">NY070348D</strain>
    </source>
</reference>
<evidence type="ECO:0000256" key="2">
    <source>
        <dbReference type="ARBA" id="ARBA00022679"/>
    </source>
</evidence>
<dbReference type="PROSITE" id="PS51158">
    <property type="entry name" value="ALPHA_KINASE"/>
    <property type="match status" value="1"/>
</dbReference>
<accession>A0A7S2RAN3</accession>
<evidence type="ECO:0000256" key="4">
    <source>
        <dbReference type="ARBA" id="ARBA00022777"/>
    </source>
</evidence>
<evidence type="ECO:0000256" key="5">
    <source>
        <dbReference type="ARBA" id="ARBA00022840"/>
    </source>
</evidence>
<evidence type="ECO:0000256" key="3">
    <source>
        <dbReference type="ARBA" id="ARBA00022741"/>
    </source>
</evidence>
<evidence type="ECO:0000256" key="6">
    <source>
        <dbReference type="SAM" id="MobiDB-lite"/>
    </source>
</evidence>